<accession>A0A1W1C2Z1</accession>
<proteinExistence type="inferred from homology"/>
<feature type="domain" description="Flavin reductase like" evidence="5">
    <location>
        <begin position="23"/>
        <end position="164"/>
    </location>
</feature>
<sequence length="198" mass="21973">MIFNLNEDSKVNETYKLMAQTIIPRPIAWVVTEDNGVVNIAPFSYFIGLSSEPASVLISVGHKSDGTPKDTLANIRKNQKCTICMVQESDLEKMHFSSKELDKDLSEAQLFNIETETICNDYPPMIKGVPSAYFCDFNQEIDLGGGSTIPLVLNVQEIYIDDNAITDKERVSINFDPVARIGKSYAFLGEEISAPTIP</sequence>
<dbReference type="SUPFAM" id="SSF50475">
    <property type="entry name" value="FMN-binding split barrel"/>
    <property type="match status" value="1"/>
</dbReference>
<evidence type="ECO:0000259" key="5">
    <source>
        <dbReference type="Pfam" id="PF01613"/>
    </source>
</evidence>
<dbReference type="GO" id="GO:0010181">
    <property type="term" value="F:FMN binding"/>
    <property type="evidence" value="ECO:0007669"/>
    <property type="project" value="InterPro"/>
</dbReference>
<dbReference type="InterPro" id="IPR012349">
    <property type="entry name" value="Split_barrel_FMN-bd"/>
</dbReference>
<evidence type="ECO:0000256" key="1">
    <source>
        <dbReference type="ARBA" id="ARBA00001917"/>
    </source>
</evidence>
<dbReference type="Gene3D" id="2.30.110.10">
    <property type="entry name" value="Electron Transport, Fmn-binding Protein, Chain A"/>
    <property type="match status" value="1"/>
</dbReference>
<dbReference type="EC" id="1.14.13.-" evidence="6"/>
<evidence type="ECO:0000256" key="4">
    <source>
        <dbReference type="ARBA" id="ARBA00038054"/>
    </source>
</evidence>
<protein>
    <submittedName>
        <fullName evidence="6">Nitrilotriacetate monooxygenase component B</fullName>
        <ecNumber evidence="6">1.14.13.-</ecNumber>
    </submittedName>
</protein>
<dbReference type="PANTHER" id="PTHR33798:SF5">
    <property type="entry name" value="FLAVIN REDUCTASE LIKE DOMAIN-CONTAINING PROTEIN"/>
    <property type="match status" value="1"/>
</dbReference>
<dbReference type="Pfam" id="PF01613">
    <property type="entry name" value="Flavin_Reduct"/>
    <property type="match status" value="1"/>
</dbReference>
<evidence type="ECO:0000256" key="2">
    <source>
        <dbReference type="ARBA" id="ARBA00022630"/>
    </source>
</evidence>
<dbReference type="EMBL" id="FPHG01000041">
    <property type="protein sequence ID" value="SFV60072.1"/>
    <property type="molecule type" value="Genomic_DNA"/>
</dbReference>
<keyword evidence="6" id="KW-0503">Monooxygenase</keyword>
<keyword evidence="2" id="KW-0285">Flavoprotein</keyword>
<reference evidence="6" key="1">
    <citation type="submission" date="2016-10" db="EMBL/GenBank/DDBJ databases">
        <authorList>
            <person name="de Groot N.N."/>
        </authorList>
    </citation>
    <scope>NUCLEOTIDE SEQUENCE</scope>
</reference>
<comment type="similarity">
    <text evidence="4">Belongs to the flavoredoxin family.</text>
</comment>
<organism evidence="6">
    <name type="scientific">hydrothermal vent metagenome</name>
    <dbReference type="NCBI Taxonomy" id="652676"/>
    <lineage>
        <taxon>unclassified sequences</taxon>
        <taxon>metagenomes</taxon>
        <taxon>ecological metagenomes</taxon>
    </lineage>
</organism>
<keyword evidence="3" id="KW-0288">FMN</keyword>
<keyword evidence="6" id="KW-0560">Oxidoreductase</keyword>
<gene>
    <name evidence="6" type="ORF">MNB_SV-9-1504</name>
</gene>
<dbReference type="AlphaFoldDB" id="A0A1W1C2Z1"/>
<dbReference type="PANTHER" id="PTHR33798">
    <property type="entry name" value="FLAVOPROTEIN OXYGENASE"/>
    <property type="match status" value="1"/>
</dbReference>
<comment type="cofactor">
    <cofactor evidence="1">
        <name>FMN</name>
        <dbReference type="ChEBI" id="CHEBI:58210"/>
    </cofactor>
</comment>
<evidence type="ECO:0000313" key="6">
    <source>
        <dbReference type="EMBL" id="SFV60072.1"/>
    </source>
</evidence>
<dbReference type="GO" id="GO:0004497">
    <property type="term" value="F:monooxygenase activity"/>
    <property type="evidence" value="ECO:0007669"/>
    <property type="project" value="UniProtKB-KW"/>
</dbReference>
<dbReference type="InterPro" id="IPR002563">
    <property type="entry name" value="Flavin_Rdtase-like_dom"/>
</dbReference>
<evidence type="ECO:0000256" key="3">
    <source>
        <dbReference type="ARBA" id="ARBA00022643"/>
    </source>
</evidence>
<name>A0A1W1C2Z1_9ZZZZ</name>